<comment type="subcellular location">
    <subcellularLocation>
        <location evidence="1">Nucleus</location>
    </subcellularLocation>
</comment>
<dbReference type="PANTHER" id="PTHR45884:SF2">
    <property type="entry name" value="N-ACETYLTRANSFERASE ECO"/>
    <property type="match status" value="1"/>
</dbReference>
<name>A0A1Y1V781_9FUNG</name>
<dbReference type="PANTHER" id="PTHR45884">
    <property type="entry name" value="N-ACETYLTRANSFERASE ECO"/>
    <property type="match status" value="1"/>
</dbReference>
<evidence type="ECO:0000256" key="3">
    <source>
        <dbReference type="ARBA" id="ARBA00022679"/>
    </source>
</evidence>
<accession>A0A1Y1V781</accession>
<dbReference type="Gene3D" id="3.40.630.30">
    <property type="match status" value="1"/>
</dbReference>
<dbReference type="GO" id="GO:0061733">
    <property type="term" value="F:protein-lysine-acetyltransferase activity"/>
    <property type="evidence" value="ECO:0007669"/>
    <property type="project" value="TreeGrafter"/>
</dbReference>
<evidence type="ECO:0000256" key="2">
    <source>
        <dbReference type="ARBA" id="ARBA00005816"/>
    </source>
</evidence>
<dbReference type="InterPro" id="IPR016181">
    <property type="entry name" value="Acyl_CoA_acyltransferase"/>
</dbReference>
<evidence type="ECO:0000256" key="4">
    <source>
        <dbReference type="ARBA" id="ARBA00022723"/>
    </source>
</evidence>
<evidence type="ECO:0000256" key="5">
    <source>
        <dbReference type="ARBA" id="ARBA00022771"/>
    </source>
</evidence>
<dbReference type="OrthoDB" id="428854at2759"/>
<evidence type="ECO:0000313" key="13">
    <source>
        <dbReference type="Proteomes" id="UP000193719"/>
    </source>
</evidence>
<evidence type="ECO:0000256" key="7">
    <source>
        <dbReference type="ARBA" id="ARBA00023242"/>
    </source>
</evidence>
<organism evidence="12 13">
    <name type="scientific">Piromyces finnis</name>
    <dbReference type="NCBI Taxonomy" id="1754191"/>
    <lineage>
        <taxon>Eukaryota</taxon>
        <taxon>Fungi</taxon>
        <taxon>Fungi incertae sedis</taxon>
        <taxon>Chytridiomycota</taxon>
        <taxon>Chytridiomycota incertae sedis</taxon>
        <taxon>Neocallimastigomycetes</taxon>
        <taxon>Neocallimastigales</taxon>
        <taxon>Neocallimastigaceae</taxon>
        <taxon>Piromyces</taxon>
    </lineage>
</organism>
<reference evidence="12 13" key="2">
    <citation type="submission" date="2016-08" db="EMBL/GenBank/DDBJ databases">
        <title>Pervasive Adenine N6-methylation of Active Genes in Fungi.</title>
        <authorList>
            <consortium name="DOE Joint Genome Institute"/>
            <person name="Mondo S.J."/>
            <person name="Dannebaum R.O."/>
            <person name="Kuo R.C."/>
            <person name="Labutti K."/>
            <person name="Haridas S."/>
            <person name="Kuo A."/>
            <person name="Salamov A."/>
            <person name="Ahrendt S.R."/>
            <person name="Lipzen A."/>
            <person name="Sullivan W."/>
            <person name="Andreopoulos W.B."/>
            <person name="Clum A."/>
            <person name="Lindquist E."/>
            <person name="Daum C."/>
            <person name="Ramamoorthy G.K."/>
            <person name="Gryganskyi A."/>
            <person name="Culley D."/>
            <person name="Magnuson J.K."/>
            <person name="James T.Y."/>
            <person name="O'Malley M.A."/>
            <person name="Stajich J.E."/>
            <person name="Spatafora J.W."/>
            <person name="Visel A."/>
            <person name="Grigoriev I.V."/>
        </authorList>
    </citation>
    <scope>NUCLEOTIDE SEQUENCE [LARGE SCALE GENOMIC DNA]</scope>
    <source>
        <strain evidence="13">finn</strain>
    </source>
</reference>
<dbReference type="InterPro" id="IPR028005">
    <property type="entry name" value="AcTrfase_ESCO_Znf_dom"/>
</dbReference>
<reference evidence="12 13" key="1">
    <citation type="submission" date="2016-08" db="EMBL/GenBank/DDBJ databases">
        <title>Genomes of anaerobic fungi encode conserved fungal cellulosomes for biomass hydrolysis.</title>
        <authorList>
            <consortium name="DOE Joint Genome Institute"/>
            <person name="Haitjema C.H."/>
            <person name="Gilmore S.P."/>
            <person name="Henske J.K."/>
            <person name="Solomon K.V."/>
            <person name="De Groot R."/>
            <person name="Kuo A."/>
            <person name="Mondo S.J."/>
            <person name="Salamov A.A."/>
            <person name="Labutti K."/>
            <person name="Zhao Z."/>
            <person name="Chiniquy J."/>
            <person name="Barry K."/>
            <person name="Brewer H.M."/>
            <person name="Purvine S.O."/>
            <person name="Wright A.T."/>
            <person name="Boxma B."/>
            <person name="Van Alen T."/>
            <person name="Hackstein J.H."/>
            <person name="Baker S.E."/>
            <person name="Grigoriev I.V."/>
            <person name="O'Malley M.A."/>
        </authorList>
    </citation>
    <scope>NUCLEOTIDE SEQUENCE [LARGE SCALE GENOMIC DNA]</scope>
    <source>
        <strain evidence="13">finn</strain>
    </source>
</reference>
<feature type="domain" description="N-acetyltransferase ESCO acetyl-transferase" evidence="11">
    <location>
        <begin position="291"/>
        <end position="352"/>
    </location>
</feature>
<keyword evidence="9" id="KW-0012">Acyltransferase</keyword>
<dbReference type="Pfam" id="PF13878">
    <property type="entry name" value="zf-C2H2_3"/>
    <property type="match status" value="1"/>
</dbReference>
<evidence type="ECO:0000256" key="1">
    <source>
        <dbReference type="ARBA" id="ARBA00004123"/>
    </source>
</evidence>
<evidence type="ECO:0000256" key="6">
    <source>
        <dbReference type="ARBA" id="ARBA00022833"/>
    </source>
</evidence>
<keyword evidence="4" id="KW-0479">Metal-binding</keyword>
<dbReference type="Proteomes" id="UP000193719">
    <property type="component" value="Unassembled WGS sequence"/>
</dbReference>
<evidence type="ECO:0000259" key="10">
    <source>
        <dbReference type="Pfam" id="PF13878"/>
    </source>
</evidence>
<sequence>MASNNIKFTYKRKVNAYPNLSTKKIRIVNDSRNEKLEENEINIFNLKSKIINKKQNSNNISTYFNRITPKTNNTESVEIQNNTIIRKKKTIESYFQLNYSTKKEENKNQRKLIKIENNTKNNLLNKNKKLQKKNYEQLYINFGQTGISPIICSDCGMPFNPSIREDDIQHKNYHNIIIDGLEYNEYKTDKIVKTISKNTYISEVVMSEATSNHKKKLQQILNLVETELGAVQLQEEFMTKYKFFLYIKNRKLIGCAIVRDVLKGYKIEIEKDIKEFSTIENINKNKISTVPTLCGISRIWVSKRERKKGIASQLLESIRKSFLFNITLERNQIAFSQPTELGTKLAYHFFNYTNDETDIITIPSKPYIIIYMDDDN</sequence>
<evidence type="ECO:0000256" key="9">
    <source>
        <dbReference type="ARBA" id="ARBA00023315"/>
    </source>
</evidence>
<protein>
    <recommendedName>
        <fullName evidence="14">N-acetyltransferase ECO1</fullName>
    </recommendedName>
</protein>
<dbReference type="SUPFAM" id="SSF55729">
    <property type="entry name" value="Acyl-CoA N-acyltransferases (Nat)"/>
    <property type="match status" value="1"/>
</dbReference>
<gene>
    <name evidence="12" type="ORF">BCR36DRAFT_94016</name>
</gene>
<evidence type="ECO:0000259" key="11">
    <source>
        <dbReference type="Pfam" id="PF13880"/>
    </source>
</evidence>
<dbReference type="GO" id="GO:0007064">
    <property type="term" value="P:mitotic sister chromatid cohesion"/>
    <property type="evidence" value="ECO:0007669"/>
    <property type="project" value="TreeGrafter"/>
</dbReference>
<evidence type="ECO:0000256" key="8">
    <source>
        <dbReference type="ARBA" id="ARBA00023306"/>
    </source>
</evidence>
<dbReference type="GO" id="GO:0000785">
    <property type="term" value="C:chromatin"/>
    <property type="evidence" value="ECO:0007669"/>
    <property type="project" value="TreeGrafter"/>
</dbReference>
<evidence type="ECO:0008006" key="14">
    <source>
        <dbReference type="Google" id="ProtNLM"/>
    </source>
</evidence>
<keyword evidence="13" id="KW-1185">Reference proteome</keyword>
<evidence type="ECO:0000313" key="12">
    <source>
        <dbReference type="EMBL" id="ORX47627.1"/>
    </source>
</evidence>
<dbReference type="Pfam" id="PF13880">
    <property type="entry name" value="Acetyltransf_13"/>
    <property type="match status" value="1"/>
</dbReference>
<proteinExistence type="inferred from homology"/>
<comment type="caution">
    <text evidence="12">The sequence shown here is derived from an EMBL/GenBank/DDBJ whole genome shotgun (WGS) entry which is preliminary data.</text>
</comment>
<comment type="similarity">
    <text evidence="2">Belongs to the acetyltransferase family. ECO subfamily.</text>
</comment>
<keyword evidence="6" id="KW-0862">Zinc</keyword>
<keyword evidence="3" id="KW-0808">Transferase</keyword>
<dbReference type="InterPro" id="IPR028009">
    <property type="entry name" value="ESCO_Acetyltransf_dom"/>
</dbReference>
<keyword evidence="8" id="KW-0131">Cell cycle</keyword>
<dbReference type="AlphaFoldDB" id="A0A1Y1V781"/>
<dbReference type="EMBL" id="MCFH01000030">
    <property type="protein sequence ID" value="ORX47627.1"/>
    <property type="molecule type" value="Genomic_DNA"/>
</dbReference>
<keyword evidence="7" id="KW-0539">Nucleus</keyword>
<dbReference type="GO" id="GO:0005634">
    <property type="term" value="C:nucleus"/>
    <property type="evidence" value="ECO:0007669"/>
    <property type="project" value="UniProtKB-SubCell"/>
</dbReference>
<dbReference type="STRING" id="1754191.A0A1Y1V781"/>
<feature type="domain" description="N-acetyltransferase ESCO zinc-finger" evidence="10">
    <location>
        <begin position="137"/>
        <end position="175"/>
    </location>
</feature>
<dbReference type="GO" id="GO:0008270">
    <property type="term" value="F:zinc ion binding"/>
    <property type="evidence" value="ECO:0007669"/>
    <property type="project" value="UniProtKB-KW"/>
</dbReference>
<keyword evidence="5" id="KW-0863">Zinc-finger</keyword>